<feature type="transmembrane region" description="Helical" evidence="13">
    <location>
        <begin position="247"/>
        <end position="269"/>
    </location>
</feature>
<feature type="domain" description="PA" evidence="15">
    <location>
        <begin position="91"/>
        <end position="169"/>
    </location>
</feature>
<dbReference type="InterPro" id="IPR003137">
    <property type="entry name" value="PA_domain"/>
</dbReference>
<comment type="similarity">
    <text evidence="3">Belongs to the peptidase A22B family.</text>
</comment>
<evidence type="ECO:0000259" key="15">
    <source>
        <dbReference type="Pfam" id="PF02225"/>
    </source>
</evidence>
<feature type="chain" id="PRO_5042846217" description="PA domain-containing protein" evidence="14">
    <location>
        <begin position="27"/>
        <end position="529"/>
    </location>
</feature>
<keyword evidence="6 14" id="KW-0732">Signal</keyword>
<dbReference type="GO" id="GO:0005765">
    <property type="term" value="C:lysosomal membrane"/>
    <property type="evidence" value="ECO:0007669"/>
    <property type="project" value="TreeGrafter"/>
</dbReference>
<feature type="transmembrane region" description="Helical" evidence="13">
    <location>
        <begin position="275"/>
        <end position="298"/>
    </location>
</feature>
<comment type="caution">
    <text evidence="16">The sequence shown here is derived from an EMBL/GenBank/DDBJ whole genome shotgun (WGS) entry which is preliminary data.</text>
</comment>
<dbReference type="GO" id="GO:0042500">
    <property type="term" value="F:aspartic endopeptidase activity, intramembrane cleaving"/>
    <property type="evidence" value="ECO:0007669"/>
    <property type="project" value="InterPro"/>
</dbReference>
<dbReference type="AlphaFoldDB" id="A0AAN7QYM8"/>
<dbReference type="Pfam" id="PF04258">
    <property type="entry name" value="Peptidase_A22B"/>
    <property type="match status" value="1"/>
</dbReference>
<feature type="region of interest" description="Disordered" evidence="12">
    <location>
        <begin position="220"/>
        <end position="239"/>
    </location>
</feature>
<dbReference type="SMART" id="SM00730">
    <property type="entry name" value="PSN"/>
    <property type="match status" value="1"/>
</dbReference>
<dbReference type="GO" id="GO:0098553">
    <property type="term" value="C:lumenal side of endoplasmic reticulum membrane"/>
    <property type="evidence" value="ECO:0007669"/>
    <property type="project" value="TreeGrafter"/>
</dbReference>
<evidence type="ECO:0000256" key="12">
    <source>
        <dbReference type="SAM" id="MobiDB-lite"/>
    </source>
</evidence>
<keyword evidence="10 13" id="KW-0472">Membrane</keyword>
<evidence type="ECO:0000256" key="11">
    <source>
        <dbReference type="ARBA" id="ARBA00023180"/>
    </source>
</evidence>
<evidence type="ECO:0000256" key="10">
    <source>
        <dbReference type="ARBA" id="ARBA00023136"/>
    </source>
</evidence>
<keyword evidence="7" id="KW-0967">Endosome</keyword>
<keyword evidence="11" id="KW-0325">Glycoprotein</keyword>
<evidence type="ECO:0000256" key="13">
    <source>
        <dbReference type="SAM" id="Phobius"/>
    </source>
</evidence>
<keyword evidence="4" id="KW-0645">Protease</keyword>
<dbReference type="PANTHER" id="PTHR12174:SF90">
    <property type="entry name" value="SIGNAL PEPTIDE PEPTIDASE-LIKE 3"/>
    <property type="match status" value="1"/>
</dbReference>
<feature type="transmembrane region" description="Helical" evidence="13">
    <location>
        <begin position="462"/>
        <end position="484"/>
    </location>
</feature>
<comment type="subcellular location">
    <subcellularLocation>
        <location evidence="2">Endosome membrane</location>
        <topology evidence="2">Multi-pass membrane protein</topology>
    </subcellularLocation>
</comment>
<evidence type="ECO:0000256" key="14">
    <source>
        <dbReference type="SAM" id="SignalP"/>
    </source>
</evidence>
<evidence type="ECO:0000256" key="3">
    <source>
        <dbReference type="ARBA" id="ARBA00006859"/>
    </source>
</evidence>
<dbReference type="Proteomes" id="UP001346149">
    <property type="component" value="Unassembled WGS sequence"/>
</dbReference>
<dbReference type="InterPro" id="IPR006639">
    <property type="entry name" value="Preselin/SPP"/>
</dbReference>
<feature type="transmembrane region" description="Helical" evidence="13">
    <location>
        <begin position="371"/>
        <end position="394"/>
    </location>
</feature>
<gene>
    <name evidence="16" type="ORF">SAY86_015573</name>
</gene>
<keyword evidence="5 13" id="KW-0812">Transmembrane</keyword>
<dbReference type="InterPro" id="IPR046450">
    <property type="entry name" value="PA_dom_sf"/>
</dbReference>
<evidence type="ECO:0000256" key="4">
    <source>
        <dbReference type="ARBA" id="ARBA00022670"/>
    </source>
</evidence>
<evidence type="ECO:0000256" key="6">
    <source>
        <dbReference type="ARBA" id="ARBA00022729"/>
    </source>
</evidence>
<organism evidence="16 17">
    <name type="scientific">Trapa natans</name>
    <name type="common">Water chestnut</name>
    <dbReference type="NCBI Taxonomy" id="22666"/>
    <lineage>
        <taxon>Eukaryota</taxon>
        <taxon>Viridiplantae</taxon>
        <taxon>Streptophyta</taxon>
        <taxon>Embryophyta</taxon>
        <taxon>Tracheophyta</taxon>
        <taxon>Spermatophyta</taxon>
        <taxon>Magnoliopsida</taxon>
        <taxon>eudicotyledons</taxon>
        <taxon>Gunneridae</taxon>
        <taxon>Pentapetalae</taxon>
        <taxon>rosids</taxon>
        <taxon>malvids</taxon>
        <taxon>Myrtales</taxon>
        <taxon>Lythraceae</taxon>
        <taxon>Trapa</taxon>
    </lineage>
</organism>
<protein>
    <recommendedName>
        <fullName evidence="15">PA domain-containing protein</fullName>
    </recommendedName>
</protein>
<evidence type="ECO:0000256" key="1">
    <source>
        <dbReference type="ARBA" id="ARBA00003012"/>
    </source>
</evidence>
<dbReference type="InterPro" id="IPR007369">
    <property type="entry name" value="Peptidase_A22B_SPP"/>
</dbReference>
<evidence type="ECO:0000256" key="2">
    <source>
        <dbReference type="ARBA" id="ARBA00004337"/>
    </source>
</evidence>
<dbReference type="PANTHER" id="PTHR12174">
    <property type="entry name" value="SIGNAL PEPTIDE PEPTIDASE"/>
    <property type="match status" value="1"/>
</dbReference>
<dbReference type="GO" id="GO:0010008">
    <property type="term" value="C:endosome membrane"/>
    <property type="evidence" value="ECO:0007669"/>
    <property type="project" value="UniProtKB-SubCell"/>
</dbReference>
<sequence length="529" mass="57130">MGSPSMCHFGLLVVLLIIISTTSVKSGDVQTDDASIPASPSCHNETQLVKVKTFIDGKEDEIFGGLSARFGVLLPSDDEKAQKLAAVVPNPAMVCSNSSVKLSGMVALSARGVCDFTTKAEIAQSGGAAALLVINNEEDIFEMVCPQDNSKLNISIPVVMVTNSTGDSLKSMAGSGKLEILLYSPERPVVDGGVAFLWLMAVGTVICASFWEEMTTTEQTEEHYNGLSPKSSQGGTSKDDEKEVLDISVKGAICFVISASLFLVLLYFFMSSWVLWLLLILFCIGGVEGMHSCTMAIISRRCKSSVQGTVNVPFFGETTIVSMIVLCMCIAFAVYWVIHQASSYAWIGQDILGICMMITVLQVARLPNIKVASVLLSCAFIYDIFWVFISPFFFKDSVMVAVARGGNSGGGSIPMLLRVPRVFDPWGGYDLIGFGDILFPGLLVCLLYRFDKSNKRSRLNGYHLWGVIGYGCGLMFTYIGLYLMDGHGQPALLYLVPCTLGLSLVLALIRGELRHLLTYGNGSSPDPAV</sequence>
<accession>A0AAN7QYM8</accession>
<evidence type="ECO:0000256" key="8">
    <source>
        <dbReference type="ARBA" id="ARBA00022801"/>
    </source>
</evidence>
<dbReference type="FunFam" id="3.50.30.30:FF:000007">
    <property type="entry name" value="Signal peptide peptidase-like 3"/>
    <property type="match status" value="1"/>
</dbReference>
<feature type="transmembrane region" description="Helical" evidence="13">
    <location>
        <begin position="344"/>
        <end position="364"/>
    </location>
</feature>
<evidence type="ECO:0000256" key="7">
    <source>
        <dbReference type="ARBA" id="ARBA00022753"/>
    </source>
</evidence>
<dbReference type="EMBL" id="JAXQNO010000016">
    <property type="protein sequence ID" value="KAK4781471.1"/>
    <property type="molecule type" value="Genomic_DNA"/>
</dbReference>
<evidence type="ECO:0000313" key="17">
    <source>
        <dbReference type="Proteomes" id="UP001346149"/>
    </source>
</evidence>
<keyword evidence="8" id="KW-0378">Hydrolase</keyword>
<keyword evidence="17" id="KW-1185">Reference proteome</keyword>
<dbReference type="GO" id="GO:0098554">
    <property type="term" value="C:cytoplasmic side of endoplasmic reticulum membrane"/>
    <property type="evidence" value="ECO:0007669"/>
    <property type="project" value="TreeGrafter"/>
</dbReference>
<reference evidence="16 17" key="1">
    <citation type="journal article" date="2023" name="Hortic Res">
        <title>Pangenome of water caltrop reveals structural variations and asymmetric subgenome divergence after allopolyploidization.</title>
        <authorList>
            <person name="Zhang X."/>
            <person name="Chen Y."/>
            <person name="Wang L."/>
            <person name="Yuan Y."/>
            <person name="Fang M."/>
            <person name="Shi L."/>
            <person name="Lu R."/>
            <person name="Comes H.P."/>
            <person name="Ma Y."/>
            <person name="Chen Y."/>
            <person name="Huang G."/>
            <person name="Zhou Y."/>
            <person name="Zheng Z."/>
            <person name="Qiu Y."/>
        </authorList>
    </citation>
    <scope>NUCLEOTIDE SEQUENCE [LARGE SCALE GENOMIC DNA]</scope>
    <source>
        <strain evidence="16">F231</strain>
    </source>
</reference>
<feature type="signal peptide" evidence="14">
    <location>
        <begin position="1"/>
        <end position="26"/>
    </location>
</feature>
<dbReference type="Gene3D" id="3.50.30.30">
    <property type="match status" value="1"/>
</dbReference>
<proteinExistence type="inferred from homology"/>
<dbReference type="Pfam" id="PF02225">
    <property type="entry name" value="PA"/>
    <property type="match status" value="1"/>
</dbReference>
<evidence type="ECO:0000256" key="5">
    <source>
        <dbReference type="ARBA" id="ARBA00022692"/>
    </source>
</evidence>
<keyword evidence="9 13" id="KW-1133">Transmembrane helix</keyword>
<feature type="transmembrane region" description="Helical" evidence="13">
    <location>
        <begin position="490"/>
        <end position="509"/>
    </location>
</feature>
<dbReference type="GO" id="GO:0030660">
    <property type="term" value="C:Golgi-associated vesicle membrane"/>
    <property type="evidence" value="ECO:0007669"/>
    <property type="project" value="TreeGrafter"/>
</dbReference>
<feature type="transmembrane region" description="Helical" evidence="13">
    <location>
        <begin position="319"/>
        <end position="338"/>
    </location>
</feature>
<feature type="transmembrane region" description="Helical" evidence="13">
    <location>
        <begin position="192"/>
        <end position="211"/>
    </location>
</feature>
<comment type="function">
    <text evidence="1">Intramembrane-cleaving aspartic protease (I-CLiP) that cleaves type II membrane signal peptides in the hydrophobic plane of the membrane.</text>
</comment>
<evidence type="ECO:0000313" key="16">
    <source>
        <dbReference type="EMBL" id="KAK4781471.1"/>
    </source>
</evidence>
<dbReference type="SUPFAM" id="SSF52025">
    <property type="entry name" value="PA domain"/>
    <property type="match status" value="1"/>
</dbReference>
<feature type="transmembrane region" description="Helical" evidence="13">
    <location>
        <begin position="431"/>
        <end position="450"/>
    </location>
</feature>
<name>A0AAN7QYM8_TRANT</name>
<evidence type="ECO:0000256" key="9">
    <source>
        <dbReference type="ARBA" id="ARBA00022989"/>
    </source>
</evidence>
<dbReference type="GO" id="GO:0033619">
    <property type="term" value="P:membrane protein proteolysis"/>
    <property type="evidence" value="ECO:0007669"/>
    <property type="project" value="TreeGrafter"/>
</dbReference>